<dbReference type="Proteomes" id="UP001558613">
    <property type="component" value="Unassembled WGS sequence"/>
</dbReference>
<proteinExistence type="predicted"/>
<keyword evidence="3" id="KW-1185">Reference proteome</keyword>
<reference evidence="2 3" key="1">
    <citation type="submission" date="2023-09" db="EMBL/GenBank/DDBJ databases">
        <authorList>
            <person name="Wang M."/>
        </authorList>
    </citation>
    <scope>NUCLEOTIDE SEQUENCE [LARGE SCALE GENOMIC DNA]</scope>
    <source>
        <strain evidence="2">GT-2023</strain>
        <tissue evidence="2">Liver</tissue>
    </source>
</reference>
<sequence>MEYRMGSCIGVARSQVTPHLSRCRQNGKMRMGGKTSPAVRWLSVQAEEGDEGEYWCWTGLTSGGYERKSMYFWLSFLVLACSGRRLGDEERERRWEWKGKKEGEVQKDA</sequence>
<comment type="caution">
    <text evidence="2">The sequence shown here is derived from an EMBL/GenBank/DDBJ whole genome shotgun (WGS) entry which is preliminary data.</text>
</comment>
<accession>A0ABR3MCV6</accession>
<feature type="region of interest" description="Disordered" evidence="1">
    <location>
        <begin position="87"/>
        <end position="109"/>
    </location>
</feature>
<evidence type="ECO:0000256" key="1">
    <source>
        <dbReference type="SAM" id="MobiDB-lite"/>
    </source>
</evidence>
<gene>
    <name evidence="2" type="ORF">QQF64_005635</name>
</gene>
<name>A0ABR3MCV6_9TELE</name>
<evidence type="ECO:0000313" key="2">
    <source>
        <dbReference type="EMBL" id="KAL1262896.1"/>
    </source>
</evidence>
<protein>
    <submittedName>
        <fullName evidence="2">Uncharacterized protein</fullName>
    </submittedName>
</protein>
<organism evidence="2 3">
    <name type="scientific">Cirrhinus molitorella</name>
    <name type="common">mud carp</name>
    <dbReference type="NCBI Taxonomy" id="172907"/>
    <lineage>
        <taxon>Eukaryota</taxon>
        <taxon>Metazoa</taxon>
        <taxon>Chordata</taxon>
        <taxon>Craniata</taxon>
        <taxon>Vertebrata</taxon>
        <taxon>Euteleostomi</taxon>
        <taxon>Actinopterygii</taxon>
        <taxon>Neopterygii</taxon>
        <taxon>Teleostei</taxon>
        <taxon>Ostariophysi</taxon>
        <taxon>Cypriniformes</taxon>
        <taxon>Cyprinidae</taxon>
        <taxon>Labeoninae</taxon>
        <taxon>Labeonini</taxon>
        <taxon>Cirrhinus</taxon>
    </lineage>
</organism>
<evidence type="ECO:0000313" key="3">
    <source>
        <dbReference type="Proteomes" id="UP001558613"/>
    </source>
</evidence>
<dbReference type="EMBL" id="JAYMGO010000013">
    <property type="protein sequence ID" value="KAL1262896.1"/>
    <property type="molecule type" value="Genomic_DNA"/>
</dbReference>